<gene>
    <name evidence="5" type="ORF">BABINDRAFT_160627</name>
</gene>
<dbReference type="RefSeq" id="XP_018986578.1">
    <property type="nucleotide sequence ID" value="XM_019128346.1"/>
</dbReference>
<feature type="compositionally biased region" description="Basic and acidic residues" evidence="1">
    <location>
        <begin position="594"/>
        <end position="606"/>
    </location>
</feature>
<evidence type="ECO:0000259" key="2">
    <source>
        <dbReference type="SMART" id="SM01214"/>
    </source>
</evidence>
<name>A0A1E3QUA4_9ASCO</name>
<feature type="compositionally biased region" description="Low complexity" evidence="1">
    <location>
        <begin position="1940"/>
        <end position="1954"/>
    </location>
</feature>
<dbReference type="EMBL" id="KV454428">
    <property type="protein sequence ID" value="ODQ81250.1"/>
    <property type="molecule type" value="Genomic_DNA"/>
</dbReference>
<dbReference type="GeneID" id="30146199"/>
<evidence type="ECO:0000259" key="3">
    <source>
        <dbReference type="SMART" id="SM01215"/>
    </source>
</evidence>
<dbReference type="STRING" id="984486.A0A1E3QUA4"/>
<feature type="domain" description="FMP27 WPPW motif-containing RBG unit" evidence="4">
    <location>
        <begin position="1174"/>
        <end position="1639"/>
    </location>
</feature>
<feature type="region of interest" description="Disordered" evidence="1">
    <location>
        <begin position="1936"/>
        <end position="1956"/>
    </location>
</feature>
<protein>
    <recommendedName>
        <fullName evidence="7">FMP27 GFWDK domain-containing protein</fullName>
    </recommendedName>
</protein>
<dbReference type="InterPro" id="IPR019449">
    <property type="entry name" value="FMP27_WPPW_RBG"/>
</dbReference>
<feature type="domain" description="FMP27 SW motif-containing RBG unit" evidence="3">
    <location>
        <begin position="652"/>
        <end position="751"/>
    </location>
</feature>
<dbReference type="PANTHER" id="PTHR15678">
    <property type="entry name" value="ANTIGEN MLAA-22-RELATED"/>
    <property type="match status" value="1"/>
</dbReference>
<evidence type="ECO:0000313" key="5">
    <source>
        <dbReference type="EMBL" id="ODQ81250.1"/>
    </source>
</evidence>
<dbReference type="SMART" id="SM01216">
    <property type="entry name" value="Fmp27_WPPW"/>
    <property type="match status" value="1"/>
</dbReference>
<reference evidence="6" key="1">
    <citation type="submission" date="2016-05" db="EMBL/GenBank/DDBJ databases">
        <title>Comparative genomics of biotechnologically important yeasts.</title>
        <authorList>
            <consortium name="DOE Joint Genome Institute"/>
            <person name="Riley R."/>
            <person name="Haridas S."/>
            <person name="Wolfe K.H."/>
            <person name="Lopes M.R."/>
            <person name="Hittinger C.T."/>
            <person name="Goker M."/>
            <person name="Salamov A."/>
            <person name="Wisecaver J."/>
            <person name="Long T.M."/>
            <person name="Aerts A.L."/>
            <person name="Barry K."/>
            <person name="Choi C."/>
            <person name="Clum A."/>
            <person name="Coughlan A.Y."/>
            <person name="Deshpande S."/>
            <person name="Douglass A.P."/>
            <person name="Hanson S.J."/>
            <person name="Klenk H.-P."/>
            <person name="Labutti K."/>
            <person name="Lapidus A."/>
            <person name="Lindquist E."/>
            <person name="Lipzen A."/>
            <person name="Meier-Kolthoff J.P."/>
            <person name="Ohm R.A."/>
            <person name="Otillar R.P."/>
            <person name="Pangilinan J."/>
            <person name="Peng Y."/>
            <person name="Rokas A."/>
            <person name="Rosa C.A."/>
            <person name="Scheuner C."/>
            <person name="Sibirny A.A."/>
            <person name="Slot J.C."/>
            <person name="Stielow J.B."/>
            <person name="Sun H."/>
            <person name="Kurtzman C.P."/>
            <person name="Blackwell M."/>
            <person name="Grigoriev I.V."/>
            <person name="Jeffries T.W."/>
        </authorList>
    </citation>
    <scope>NUCLEOTIDE SEQUENCE [LARGE SCALE GENOMIC DNA]</scope>
    <source>
        <strain evidence="6">NRRL Y-12698</strain>
    </source>
</reference>
<evidence type="ECO:0008006" key="7">
    <source>
        <dbReference type="Google" id="ProtNLM"/>
    </source>
</evidence>
<dbReference type="SMART" id="SM01214">
    <property type="entry name" value="Fmp27_GFWDK"/>
    <property type="match status" value="1"/>
</dbReference>
<proteinExistence type="predicted"/>
<evidence type="ECO:0000256" key="1">
    <source>
        <dbReference type="SAM" id="MobiDB-lite"/>
    </source>
</evidence>
<organism evidence="5 6">
    <name type="scientific">Babjeviella inositovora NRRL Y-12698</name>
    <dbReference type="NCBI Taxonomy" id="984486"/>
    <lineage>
        <taxon>Eukaryota</taxon>
        <taxon>Fungi</taxon>
        <taxon>Dikarya</taxon>
        <taxon>Ascomycota</taxon>
        <taxon>Saccharomycotina</taxon>
        <taxon>Pichiomycetes</taxon>
        <taxon>Serinales incertae sedis</taxon>
        <taxon>Babjeviella</taxon>
    </lineage>
</organism>
<dbReference type="Proteomes" id="UP000094336">
    <property type="component" value="Unassembled WGS sequence"/>
</dbReference>
<evidence type="ECO:0000313" key="6">
    <source>
        <dbReference type="Proteomes" id="UP000094336"/>
    </source>
</evidence>
<keyword evidence="6" id="KW-1185">Reference proteome</keyword>
<evidence type="ECO:0000259" key="4">
    <source>
        <dbReference type="SMART" id="SM01216"/>
    </source>
</evidence>
<dbReference type="SMART" id="SM01215">
    <property type="entry name" value="Fmp27_SW"/>
    <property type="match status" value="1"/>
</dbReference>
<dbReference type="InterPro" id="IPR019441">
    <property type="entry name" value="FMP27/BLTP2/Hobbit_GFWDK_RBG"/>
</dbReference>
<dbReference type="PANTHER" id="PTHR15678:SF6">
    <property type="entry name" value="BRIDGE-LIKE LIPID TRANSFER PROTEIN FAMILY MEMBER 2"/>
    <property type="match status" value="1"/>
</dbReference>
<dbReference type="InterPro" id="IPR045167">
    <property type="entry name" value="Hobbit"/>
</dbReference>
<sequence length="2179" mass="249176">MLKHLFTLLCLWICLLFFLPRLITLCVPKLRVARFRLFAIERITYKGLISVGRISFSFVTRTVVIEDLQVLKKLKAKAKAKAPSKPKPPSSLEFRVPKQLAPLLRLLRLAFTIEFTDIRIYEERVPFTGVHTTEDVAGELKIQQLLHVGHLSLASSMSGTSLSAVVTLKNVLVKVVQLTNDDDLISFKLEAKLTHSQGVSKLASVKLFKHAPHPIVINCVTSVRALIDILALDLTLLGFTDTQASQFIECKKGYTSTIHNLQFEMTNAAAVEWQLDVEQILVATVQLEQVHPMLAIPWVKVRKTDIISVEVADVDLAFSVTAVFLVYLVTNIFLRHYASLETPEPKAPKTGPPAQFQLSVPSILINARIPNEEKVLFEIDNLKVSQSASAPLTTSVANIRLFVCDFNATIPSDVWCRAVTISDFAFSDFQITSSFIRIYIPKDFLVYKIIDNLVTLFKVVRQINYNFKQLRRSALTTPPTIINPHKEDAKMVPRRLSIKASKFLFTLTDDAFESELGLVFQLGRVEQIKRLSKMDMFERTSRRIVEEDYKQWVREQKIKLSADSPVKVEGKENLCRLFKECGTQTNCSIFKKREEKKKNGSKRTESSRSNFNPVDSKTSGSTDHPDWYPEVDYSQDPEYLLHRADLEEEIADARDRLLANFSRSWTTSFKATKGHRLKFMDNLKELYGGAEAFSDVLLSKYRVLRAAHHSSLFAASLLDLEVIVDRPSFDNVYDFMYMHGQHQPKMDMCTLIPMHLEVISSHVLIVLRDYPLPMLHFPQSHSSAPAFHLHGDLVVGETVPLYHSMRYIWVPFLSMFKDCHTNTFFSLLTPRTLSPVKFYHSLVVDIASEKSSIFSWSRATHSALQFMTQQMDNFTKPPVDPSVKIGFWDKVRLLMHGSFVMNVKNDLNLYVKGSMNPYDMIGNGAGMVFTWRDNVRLAINDDHSKDFMVVKSDSFVFAVPDLSAAQQNYWGLGRKKQVKRLVDYDFVKHDHPYAKIIMRFTSQRQVRWKLGFLFQQDQPGSGTESEERAGYSPRTTQLTPHWDVNLWNPIYLDDPQSHDSFAGFRSKYFHMYVSIISETESSTCGYTNNLYLSPNVGELFREWWRTLFHATNLPVRSGNLYNRRELDNRPGDKFGQRLFSIEYQLRLQPLMISSMNRNKNFETLAKDTFVSITGSKAKLDRFSLDLHHVKEVLKRLVDTPDFWKLKISQGELDCENIDIRLLNAVFNERAAAGYLALMLSLTDSHSTSESFSSSGSVCEATWMDPLDFIEIDIQELTHTPKVTLVPLLYSPRLSYMRNCKPKYEVPFPFGQKPLHDCLFDQSHPEDIQEAIAHRRAKVLSEQIHSLERVIHELGADQVKRDQLKQLKHSLHLVHCVIDDLVVLKEVDLESLSGDDLSDAEPLSRNLSRRSSARSLSIIPSRELYDEIKETGRVTSENEFHNRFILHDPQLKWSNKTRDIMADYGLRISDRRALQYFMSRNAVKYVEDLITLQLKTPVTDKPPKENDFDFAQFIDTDLVQEYARNLTAVDSDDHEVDMNYYVQLISPQIQLVSDKRPNSCMLITSRDLEMKIVAVNDSTVEGLTDIDELSRLSETRYGVLLRDAHFYVIEEMDVIAEPYLFYNNNYGNEVWSPWLPMEFCYDSSPLSHRMIVEKSSLGLLLRKSNPLYVNASSQCKMYKVHLPKLTLTCDNHQYNIVYDIVLDLLMFSSHDTSNNLQKLEKFLDLSEYESFAGMDRKIRELQFGIRTLNKLKRNLRLQQDSGLVTAQDITDFDVEIYKLVLELLLLMRMVQKTALLVTKGHQETTQFVVNVDEFIWHMVGDDKVPLVDFAFAKALFQSTLHPGGLGHNNFVVKVLQGFNLKNGSRFPELLSPLVTDSGASKDPAPLINVKWTEFASVGGIKTLHDAVFDVRPLKIEVDYNDIKPIMAYLFHSLSDKSAKPDGSTSPRSSASSFTFSDDESDLDVSAQKSSDTGRLGPLLNFMKKHGIKEAPKKEDRDEVSEMLLRSSTYKRIDRFKIRGFMLLISFKGDKKLKIIDVQNLVLRVPDMQYEAKIWSSKELLSALKKDAIKVVLSHTGTILGNKLTHHKKKHATSRPLPQLTSYAAFTSAHDLANEQPHAEPKNVLHEHLHGHKHLHKHQEKSSLENIAYSSTPFENPVDSYGLAVIDETDLDVAEFKAQKV</sequence>
<feature type="compositionally biased region" description="Polar residues" evidence="1">
    <location>
        <begin position="607"/>
        <end position="622"/>
    </location>
</feature>
<dbReference type="InterPro" id="IPR019415">
    <property type="entry name" value="FMP27_SW_RBG"/>
</dbReference>
<feature type="domain" description="FMP27/BLTP2/Hobbit GFWDK motif-containing RBG unit" evidence="2">
    <location>
        <begin position="769"/>
        <end position="920"/>
    </location>
</feature>
<feature type="region of interest" description="Disordered" evidence="1">
    <location>
        <begin position="594"/>
        <end position="629"/>
    </location>
</feature>
<dbReference type="OrthoDB" id="1562405at2759"/>
<accession>A0A1E3QUA4</accession>
<dbReference type="Pfam" id="PF10344">
    <property type="entry name" value="Hobbit"/>
    <property type="match status" value="1"/>
</dbReference>